<proteinExistence type="predicted"/>
<sequence length="264" mass="30393">MKAKQAQKELFNSSFTNKLRQFFFSQEGVRQALENGTPKQIEYLNELLDCELARRTESRKARMIKHAGFPSIKSIDEYDFSNVRFPALMSKEEVLSLEFINQKRTLIFYGICGSGKTMLSIALGIRACNEGHKVKFMTMSQLIARLAKARSEELLERTLLDLKKLDLLIIDEWGYCQVSRDDAQLLFRVIADSYENKSLIVTTNLPFSEWGKLMTDEQLATAIIDRLVHYGHLIDTGSKDWRLEHSLMRDQVVTVKKGREDTGK</sequence>
<dbReference type="InterPro" id="IPR002611">
    <property type="entry name" value="IstB_ATP-bd"/>
</dbReference>
<dbReference type="SUPFAM" id="SSF52540">
    <property type="entry name" value="P-loop containing nucleoside triphosphate hydrolases"/>
    <property type="match status" value="1"/>
</dbReference>
<dbReference type="Proteomes" id="UP000264002">
    <property type="component" value="Unassembled WGS sequence"/>
</dbReference>
<dbReference type="EMBL" id="QUWK01000045">
    <property type="protein sequence ID" value="RFU93611.1"/>
    <property type="molecule type" value="Genomic_DNA"/>
</dbReference>
<protein>
    <submittedName>
        <fullName evidence="4">ATP-binding protein</fullName>
    </submittedName>
</protein>
<dbReference type="Gene3D" id="3.40.50.300">
    <property type="entry name" value="P-loop containing nucleotide triphosphate hydrolases"/>
    <property type="match status" value="1"/>
</dbReference>
<keyword evidence="1" id="KW-0547">Nucleotide-binding</keyword>
<dbReference type="NCBIfam" id="NF038214">
    <property type="entry name" value="IS21_help_AAA"/>
    <property type="match status" value="1"/>
</dbReference>
<accession>A0A372MCS9</accession>
<organism evidence="4 5">
    <name type="scientific">Sphaerochaeta halotolerans</name>
    <dbReference type="NCBI Taxonomy" id="2293840"/>
    <lineage>
        <taxon>Bacteria</taxon>
        <taxon>Pseudomonadati</taxon>
        <taxon>Spirochaetota</taxon>
        <taxon>Spirochaetia</taxon>
        <taxon>Spirochaetales</taxon>
        <taxon>Sphaerochaetaceae</taxon>
        <taxon>Sphaerochaeta</taxon>
    </lineage>
</organism>
<dbReference type="InterPro" id="IPR028350">
    <property type="entry name" value="DNAC/IstB-like"/>
</dbReference>
<dbReference type="InterPro" id="IPR027417">
    <property type="entry name" value="P-loop_NTPase"/>
</dbReference>
<dbReference type="AlphaFoldDB" id="A0A372MCS9"/>
<dbReference type="GO" id="GO:0006260">
    <property type="term" value="P:DNA replication"/>
    <property type="evidence" value="ECO:0007669"/>
    <property type="project" value="TreeGrafter"/>
</dbReference>
<keyword evidence="2 4" id="KW-0067">ATP-binding</keyword>
<dbReference type="PIRSF" id="PIRSF003073">
    <property type="entry name" value="DNAC_TnpB_IstB"/>
    <property type="match status" value="1"/>
</dbReference>
<evidence type="ECO:0000259" key="3">
    <source>
        <dbReference type="Pfam" id="PF01695"/>
    </source>
</evidence>
<dbReference type="InterPro" id="IPR047661">
    <property type="entry name" value="IstB"/>
</dbReference>
<evidence type="ECO:0000313" key="4">
    <source>
        <dbReference type="EMBL" id="RFU93611.1"/>
    </source>
</evidence>
<comment type="caution">
    <text evidence="4">The sequence shown here is derived from an EMBL/GenBank/DDBJ whole genome shotgun (WGS) entry which is preliminary data.</text>
</comment>
<dbReference type="Pfam" id="PF01695">
    <property type="entry name" value="IstB_IS21"/>
    <property type="match status" value="1"/>
</dbReference>
<keyword evidence="5" id="KW-1185">Reference proteome</keyword>
<dbReference type="PANTHER" id="PTHR30050:SF4">
    <property type="entry name" value="ATP-BINDING PROTEIN RV3427C IN INSERTION SEQUENCE-RELATED"/>
    <property type="match status" value="1"/>
</dbReference>
<dbReference type="PANTHER" id="PTHR30050">
    <property type="entry name" value="CHROMOSOMAL REPLICATION INITIATOR PROTEIN DNAA"/>
    <property type="match status" value="1"/>
</dbReference>
<evidence type="ECO:0000313" key="5">
    <source>
        <dbReference type="Proteomes" id="UP000264002"/>
    </source>
</evidence>
<name>A0A372MCS9_9SPIR</name>
<feature type="domain" description="IstB-like ATP-binding" evidence="3">
    <location>
        <begin position="39"/>
        <end position="246"/>
    </location>
</feature>
<dbReference type="GO" id="GO:0005524">
    <property type="term" value="F:ATP binding"/>
    <property type="evidence" value="ECO:0007669"/>
    <property type="project" value="UniProtKB-KW"/>
</dbReference>
<dbReference type="RefSeq" id="WP_117331611.1">
    <property type="nucleotide sequence ID" value="NZ_QUWK01000045.1"/>
</dbReference>
<reference evidence="4 5" key="2">
    <citation type="submission" date="2018-09" db="EMBL/GenBank/DDBJ databases">
        <title>Genome of Sphaerochaeta halotolerans strain 4-11.</title>
        <authorList>
            <person name="Nazina T.N."/>
            <person name="Sokolova D.S."/>
        </authorList>
    </citation>
    <scope>NUCLEOTIDE SEQUENCE [LARGE SCALE GENOMIC DNA]</scope>
    <source>
        <strain evidence="4 5">4-11</strain>
    </source>
</reference>
<evidence type="ECO:0000256" key="2">
    <source>
        <dbReference type="ARBA" id="ARBA00022840"/>
    </source>
</evidence>
<evidence type="ECO:0000256" key="1">
    <source>
        <dbReference type="ARBA" id="ARBA00022741"/>
    </source>
</evidence>
<reference evidence="5" key="1">
    <citation type="submission" date="2018-08" db="EMBL/GenBank/DDBJ databases">
        <authorList>
            <person name="Grouzdev D.S."/>
            <person name="Krutkina M.S."/>
        </authorList>
    </citation>
    <scope>NUCLEOTIDE SEQUENCE [LARGE SCALE GENOMIC DNA]</scope>
    <source>
        <strain evidence="5">4-11</strain>
    </source>
</reference>
<gene>
    <name evidence="4" type="ORF">DYP60_13920</name>
</gene>